<gene>
    <name evidence="1" type="ORF">L2X98_18605</name>
</gene>
<keyword evidence="2" id="KW-1185">Reference proteome</keyword>
<dbReference type="SUPFAM" id="SSF51735">
    <property type="entry name" value="NAD(P)-binding Rossmann-fold domains"/>
    <property type="match status" value="1"/>
</dbReference>
<organism evidence="1 2">
    <name type="scientific">Microbacterium elymi</name>
    <dbReference type="NCBI Taxonomy" id="2909587"/>
    <lineage>
        <taxon>Bacteria</taxon>
        <taxon>Bacillati</taxon>
        <taxon>Actinomycetota</taxon>
        <taxon>Actinomycetes</taxon>
        <taxon>Micrococcales</taxon>
        <taxon>Microbacteriaceae</taxon>
        <taxon>Microbacterium</taxon>
    </lineage>
</organism>
<dbReference type="Proteomes" id="UP001054811">
    <property type="component" value="Chromosome"/>
</dbReference>
<dbReference type="PANTHER" id="PTHR43431:SF7">
    <property type="entry name" value="OXIDOREDUCTASE, SHORT CHAIN DEHYDROGENASE_REDUCTASE FAMILY (AFU_ORTHOLOGUE AFUA_5G14000)"/>
    <property type="match status" value="1"/>
</dbReference>
<dbReference type="RefSeq" id="WP_259612012.1">
    <property type="nucleotide sequence ID" value="NZ_CP091139.2"/>
</dbReference>
<protein>
    <submittedName>
        <fullName evidence="1">SDR family NAD(P)-dependent oxidoreductase</fullName>
    </submittedName>
</protein>
<proteinExistence type="predicted"/>
<dbReference type="InterPro" id="IPR036291">
    <property type="entry name" value="NAD(P)-bd_dom_sf"/>
</dbReference>
<dbReference type="InterPro" id="IPR002347">
    <property type="entry name" value="SDR_fam"/>
</dbReference>
<dbReference type="EMBL" id="CP091139">
    <property type="protein sequence ID" value="UUT35417.1"/>
    <property type="molecule type" value="Genomic_DNA"/>
</dbReference>
<name>A0ABY5NJS5_9MICO</name>
<dbReference type="Pfam" id="PF00106">
    <property type="entry name" value="adh_short"/>
    <property type="match status" value="1"/>
</dbReference>
<dbReference type="Gene3D" id="3.40.50.720">
    <property type="entry name" value="NAD(P)-binding Rossmann-like Domain"/>
    <property type="match status" value="1"/>
</dbReference>
<evidence type="ECO:0000313" key="1">
    <source>
        <dbReference type="EMBL" id="UUT35417.1"/>
    </source>
</evidence>
<sequence length="244" mass="25554">MSPSLAIFGAGPGLGQAVAHRYAREGYEIVLVGRRPEPLKDLATRLANSGAVAYPVVADLADTESVPRIAAQIRTAVGPLDAFYYASQPGGQNAGFTAASALTPEPVRNSMPLAVYTLIALVQEFLPHMLEQGEGGILAAVGAAALQGRPGMSGPGLALAAQRNYLQSLQAEVADRGVYVGRLYIAAAIENTPFYLQREAAKAAGASVPDFPNVHPDKLAELLWSMHSTKAHNEASYPAQPIAP</sequence>
<dbReference type="PANTHER" id="PTHR43431">
    <property type="entry name" value="OXIDOREDUCTASE, SHORT CHAIN DEHYDROGENASE/REDUCTASE FAMILY (AFU_ORTHOLOGUE AFUA_5G14000)"/>
    <property type="match status" value="1"/>
</dbReference>
<evidence type="ECO:0000313" key="2">
    <source>
        <dbReference type="Proteomes" id="UP001054811"/>
    </source>
</evidence>
<reference evidence="1" key="1">
    <citation type="submission" date="2022-01" db="EMBL/GenBank/DDBJ databases">
        <title>Microbacterium eymi and Microbacterium rhizovicinus sp. nov., isolated from the rhizospheric soil of Elymus tsukushiensis, a plant native to the Dokdo Islands, Republic of Korea.</title>
        <authorList>
            <person name="Hwang Y.J."/>
        </authorList>
    </citation>
    <scope>NUCLEOTIDE SEQUENCE</scope>
    <source>
        <strain evidence="1">KUDC0405</strain>
    </source>
</reference>
<accession>A0ABY5NJS5</accession>